<evidence type="ECO:0000256" key="3">
    <source>
        <dbReference type="ARBA" id="ARBA00023239"/>
    </source>
</evidence>
<evidence type="ECO:0000256" key="4">
    <source>
        <dbReference type="ARBA" id="ARBA00047684"/>
    </source>
</evidence>
<evidence type="ECO:0000256" key="5">
    <source>
        <dbReference type="HAMAP-Rule" id="MF_00616"/>
    </source>
</evidence>
<dbReference type="InterPro" id="IPR007247">
    <property type="entry name" value="Ureidogly_lyase"/>
</dbReference>
<dbReference type="Gene3D" id="2.60.120.480">
    <property type="entry name" value="Ureidoglycolate hydrolase"/>
    <property type="match status" value="1"/>
</dbReference>
<keyword evidence="7" id="KW-1185">Reference proteome</keyword>
<comment type="function">
    <text evidence="5">Catalyzes the catabolism of the allantoin degradation intermediate (S)-ureidoglycolate, generating urea and glyoxylate. Involved in the utilization of allantoin as nitrogen source.</text>
</comment>
<dbReference type="GO" id="GO:0050385">
    <property type="term" value="F:ureidoglycolate lyase activity"/>
    <property type="evidence" value="ECO:0007669"/>
    <property type="project" value="UniProtKB-UniRule"/>
</dbReference>
<dbReference type="Proteomes" id="UP000298179">
    <property type="component" value="Unassembled WGS sequence"/>
</dbReference>
<keyword evidence="3 5" id="KW-0456">Lyase</keyword>
<accession>A0A4Y8RPS2</accession>
<evidence type="ECO:0000256" key="1">
    <source>
        <dbReference type="ARBA" id="ARBA00011738"/>
    </source>
</evidence>
<dbReference type="OrthoDB" id="9804602at2"/>
<dbReference type="NCBIfam" id="NF009932">
    <property type="entry name" value="PRK13395.1"/>
    <property type="match status" value="1"/>
</dbReference>
<dbReference type="SUPFAM" id="SSF51182">
    <property type="entry name" value="RmlC-like cupins"/>
    <property type="match status" value="1"/>
</dbReference>
<dbReference type="InterPro" id="IPR011051">
    <property type="entry name" value="RmlC_Cupin_sf"/>
</dbReference>
<evidence type="ECO:0000313" key="7">
    <source>
        <dbReference type="Proteomes" id="UP000298179"/>
    </source>
</evidence>
<dbReference type="GO" id="GO:0004848">
    <property type="term" value="F:ureidoglycolate hydrolase activity"/>
    <property type="evidence" value="ECO:0007669"/>
    <property type="project" value="InterPro"/>
</dbReference>
<name>A0A4Y8RPS2_9HYPH</name>
<dbReference type="RefSeq" id="WP_134760953.1">
    <property type="nucleotide sequence ID" value="NZ_SOZD01000002.1"/>
</dbReference>
<evidence type="ECO:0000313" key="6">
    <source>
        <dbReference type="EMBL" id="TFF24784.1"/>
    </source>
</evidence>
<dbReference type="InterPro" id="IPR047233">
    <property type="entry name" value="UAH_cupin"/>
</dbReference>
<dbReference type="GO" id="GO:0006145">
    <property type="term" value="P:purine nucleobase catabolic process"/>
    <property type="evidence" value="ECO:0007669"/>
    <property type="project" value="UniProtKB-UniRule"/>
</dbReference>
<dbReference type="InterPro" id="IPR023525">
    <property type="entry name" value="Ureidogly_lyase_bac"/>
</dbReference>
<dbReference type="PANTHER" id="PTHR21221">
    <property type="entry name" value="UREIDOGLYCOLATE HYDROLASE"/>
    <property type="match status" value="1"/>
</dbReference>
<dbReference type="UniPathway" id="UPA00395"/>
<keyword evidence="2 5" id="KW-0659">Purine metabolism</keyword>
<dbReference type="PANTHER" id="PTHR21221:SF1">
    <property type="entry name" value="UREIDOGLYCOLATE LYASE"/>
    <property type="match status" value="1"/>
</dbReference>
<dbReference type="GO" id="GO:0000256">
    <property type="term" value="P:allantoin catabolic process"/>
    <property type="evidence" value="ECO:0007669"/>
    <property type="project" value="UniProtKB-UniRule"/>
</dbReference>
<evidence type="ECO:0000256" key="2">
    <source>
        <dbReference type="ARBA" id="ARBA00022631"/>
    </source>
</evidence>
<comment type="subunit">
    <text evidence="1 5">Homodimer.</text>
</comment>
<comment type="cofactor">
    <cofactor evidence="5">
        <name>Ni(2+)</name>
        <dbReference type="ChEBI" id="CHEBI:49786"/>
    </cofactor>
</comment>
<reference evidence="6 7" key="1">
    <citation type="submission" date="2019-03" db="EMBL/GenBank/DDBJ databases">
        <title>Jiella endophytica sp. nov., a novel endophytic bacterium isolated from root of Ficus microcarpa Linn. f.</title>
        <authorList>
            <person name="Tuo L."/>
        </authorList>
    </citation>
    <scope>NUCLEOTIDE SEQUENCE [LARGE SCALE GENOMIC DNA]</scope>
    <source>
        <strain evidence="6 7">CBS5Q-3</strain>
    </source>
</reference>
<gene>
    <name evidence="5" type="primary">allA</name>
    <name evidence="6" type="ORF">E3C22_05140</name>
</gene>
<comment type="similarity">
    <text evidence="5">Belongs to the ureidoglycolate lyase family.</text>
</comment>
<dbReference type="AlphaFoldDB" id="A0A4Y8RPS2"/>
<comment type="caution">
    <text evidence="6">The sequence shown here is derived from an EMBL/GenBank/DDBJ whole genome shotgun (WGS) entry which is preliminary data.</text>
</comment>
<sequence>MAARILRPQALTREAFAPFGEVIETQGAEERLINAGTTTRYHDLARVDVEAAGGRPLISIFRGQPFASPVTIAMFERHPLGSQAFYPLSGRPWLAVVAKDDAGRPGDAFAFLATATQGVNYARGVWHHPLLSLEGVSDFLVVDRGGEDANLEEQWLESPYRLEI</sequence>
<dbReference type="Pfam" id="PF04115">
    <property type="entry name" value="Ureidogly_lyase"/>
    <property type="match status" value="1"/>
</dbReference>
<comment type="catalytic activity">
    <reaction evidence="4 5">
        <text>(S)-ureidoglycolate = urea + glyoxylate</text>
        <dbReference type="Rhea" id="RHEA:11304"/>
        <dbReference type="ChEBI" id="CHEBI:16199"/>
        <dbReference type="ChEBI" id="CHEBI:36655"/>
        <dbReference type="ChEBI" id="CHEBI:57296"/>
        <dbReference type="EC" id="4.3.2.3"/>
    </reaction>
</comment>
<dbReference type="EMBL" id="SOZD01000002">
    <property type="protein sequence ID" value="TFF24784.1"/>
    <property type="molecule type" value="Genomic_DNA"/>
</dbReference>
<comment type="pathway">
    <text evidence="5">Nitrogen metabolism; (S)-allantoin degradation.</text>
</comment>
<dbReference type="PIRSF" id="PIRSF017306">
    <property type="entry name" value="Ureidogly_hydro"/>
    <property type="match status" value="1"/>
</dbReference>
<organism evidence="6 7">
    <name type="scientific">Jiella endophytica</name>
    <dbReference type="NCBI Taxonomy" id="2558362"/>
    <lineage>
        <taxon>Bacteria</taxon>
        <taxon>Pseudomonadati</taxon>
        <taxon>Pseudomonadota</taxon>
        <taxon>Alphaproteobacteria</taxon>
        <taxon>Hyphomicrobiales</taxon>
        <taxon>Aurantimonadaceae</taxon>
        <taxon>Jiella</taxon>
    </lineage>
</organism>
<dbReference type="EC" id="4.3.2.3" evidence="5"/>
<protein>
    <recommendedName>
        <fullName evidence="5">Ureidoglycolate lyase</fullName>
        <ecNumber evidence="5">4.3.2.3</ecNumber>
    </recommendedName>
    <alternativeName>
        <fullName evidence="5">Ureidoglycolatase</fullName>
    </alternativeName>
</protein>
<dbReference type="CDD" id="cd20298">
    <property type="entry name" value="cupin_UAH"/>
    <property type="match status" value="1"/>
</dbReference>
<proteinExistence type="inferred from homology"/>
<dbReference type="InterPro" id="IPR024060">
    <property type="entry name" value="Ureidoglycolate_lyase_dom_sf"/>
</dbReference>
<dbReference type="HAMAP" id="MF_00616">
    <property type="entry name" value="Ureidogly_lyase"/>
    <property type="match status" value="1"/>
</dbReference>